<organism evidence="7 8">
    <name type="scientific">Meganyctiphanes norvegica</name>
    <name type="common">Northern krill</name>
    <name type="synonym">Thysanopoda norvegica</name>
    <dbReference type="NCBI Taxonomy" id="48144"/>
    <lineage>
        <taxon>Eukaryota</taxon>
        <taxon>Metazoa</taxon>
        <taxon>Ecdysozoa</taxon>
        <taxon>Arthropoda</taxon>
        <taxon>Crustacea</taxon>
        <taxon>Multicrustacea</taxon>
        <taxon>Malacostraca</taxon>
        <taxon>Eumalacostraca</taxon>
        <taxon>Eucarida</taxon>
        <taxon>Euphausiacea</taxon>
        <taxon>Euphausiidae</taxon>
        <taxon>Meganyctiphanes</taxon>
    </lineage>
</organism>
<dbReference type="GO" id="GO:0005771">
    <property type="term" value="C:multivesicular body"/>
    <property type="evidence" value="ECO:0007669"/>
    <property type="project" value="TreeGrafter"/>
</dbReference>
<evidence type="ECO:0000313" key="7">
    <source>
        <dbReference type="EMBL" id="CAL4236763.1"/>
    </source>
</evidence>
<evidence type="ECO:0000313" key="8">
    <source>
        <dbReference type="Proteomes" id="UP001497623"/>
    </source>
</evidence>
<dbReference type="GO" id="GO:0006900">
    <property type="term" value="P:vesicle budding from membrane"/>
    <property type="evidence" value="ECO:0007669"/>
    <property type="project" value="TreeGrafter"/>
</dbReference>
<dbReference type="GO" id="GO:0015031">
    <property type="term" value="P:protein transport"/>
    <property type="evidence" value="ECO:0007669"/>
    <property type="project" value="UniProtKB-KW"/>
</dbReference>
<dbReference type="InterPro" id="IPR005024">
    <property type="entry name" value="Snf7_fam"/>
</dbReference>
<dbReference type="GO" id="GO:0000815">
    <property type="term" value="C:ESCRT III complex"/>
    <property type="evidence" value="ECO:0007669"/>
    <property type="project" value="TreeGrafter"/>
</dbReference>
<comment type="subcellular location">
    <subcellularLocation>
        <location evidence="1">Endosome membrane</location>
    </subcellularLocation>
</comment>
<keyword evidence="8" id="KW-1185">Reference proteome</keyword>
<accession>A0AAV2STP9</accession>
<keyword evidence="6" id="KW-0472">Membrane</keyword>
<comment type="similarity">
    <text evidence="2">Belongs to the SNF7 family.</text>
</comment>
<keyword evidence="5" id="KW-0653">Protein transport</keyword>
<dbReference type="Proteomes" id="UP001497623">
    <property type="component" value="Unassembled WGS sequence"/>
</dbReference>
<reference evidence="7 8" key="1">
    <citation type="submission" date="2024-05" db="EMBL/GenBank/DDBJ databases">
        <authorList>
            <person name="Wallberg A."/>
        </authorList>
    </citation>
    <scope>NUCLEOTIDE SEQUENCE [LARGE SCALE GENOMIC DNA]</scope>
</reference>
<keyword evidence="4" id="KW-0967">Endosome</keyword>
<evidence type="ECO:0000256" key="5">
    <source>
        <dbReference type="ARBA" id="ARBA00022927"/>
    </source>
</evidence>
<comment type="caution">
    <text evidence="7">The sequence shown here is derived from an EMBL/GenBank/DDBJ whole genome shotgun (WGS) entry which is preliminary data.</text>
</comment>
<protein>
    <recommendedName>
        <fullName evidence="9">Charged multivesicular body protein 6</fullName>
    </recommendedName>
</protein>
<dbReference type="AlphaFoldDB" id="A0AAV2STP9"/>
<feature type="non-terminal residue" evidence="7">
    <location>
        <position position="102"/>
    </location>
</feature>
<evidence type="ECO:0000256" key="3">
    <source>
        <dbReference type="ARBA" id="ARBA00022448"/>
    </source>
</evidence>
<keyword evidence="3" id="KW-0813">Transport</keyword>
<dbReference type="GO" id="GO:0032511">
    <property type="term" value="P:late endosome to vacuole transport via multivesicular body sorting pathway"/>
    <property type="evidence" value="ECO:0007669"/>
    <property type="project" value="TreeGrafter"/>
</dbReference>
<proteinExistence type="inferred from homology"/>
<dbReference type="PANTHER" id="PTHR22761">
    <property type="entry name" value="CHARGED MULTIVESICULAR BODY PROTEIN"/>
    <property type="match status" value="1"/>
</dbReference>
<evidence type="ECO:0000256" key="2">
    <source>
        <dbReference type="ARBA" id="ARBA00006190"/>
    </source>
</evidence>
<dbReference type="EMBL" id="CAXKWB010120669">
    <property type="protein sequence ID" value="CAL4236763.1"/>
    <property type="molecule type" value="Genomic_DNA"/>
</dbReference>
<name>A0AAV2STP9_MEGNR</name>
<evidence type="ECO:0008006" key="9">
    <source>
        <dbReference type="Google" id="ProtNLM"/>
    </source>
</evidence>
<sequence length="102" mass="12238">MTRIFVVIKLRRTTIQQNPMSEDQLKSTRDKIRQYQKRSEATLEKDRLLAKKLLQIGRKERAKLLLRKKHFVEEQLKNTDGQLENIEKMILDVEFSQIELKT</sequence>
<evidence type="ECO:0000256" key="4">
    <source>
        <dbReference type="ARBA" id="ARBA00022753"/>
    </source>
</evidence>
<dbReference type="Pfam" id="PF03357">
    <property type="entry name" value="Snf7"/>
    <property type="match status" value="1"/>
</dbReference>
<evidence type="ECO:0000256" key="1">
    <source>
        <dbReference type="ARBA" id="ARBA00004608"/>
    </source>
</evidence>
<dbReference type="PANTHER" id="PTHR22761:SF5">
    <property type="entry name" value="CHARGED MULTIVESICULAR BODY PROTEIN 6"/>
    <property type="match status" value="1"/>
</dbReference>
<evidence type="ECO:0000256" key="6">
    <source>
        <dbReference type="ARBA" id="ARBA00023136"/>
    </source>
</evidence>
<gene>
    <name evidence="7" type="ORF">MNOR_LOCUS40318</name>
</gene>